<name>A0ABW2NM80_9BACL</name>
<gene>
    <name evidence="2" type="ORF">ACFQQH_11940</name>
</gene>
<comment type="caution">
    <text evidence="2">The sequence shown here is derived from an EMBL/GenBank/DDBJ whole genome shotgun (WGS) entry which is preliminary data.</text>
</comment>
<accession>A0ABW2NM80</accession>
<reference evidence="3" key="1">
    <citation type="journal article" date="2019" name="Int. J. Syst. Evol. Microbiol.">
        <title>The Global Catalogue of Microorganisms (GCM) 10K type strain sequencing project: providing services to taxonomists for standard genome sequencing and annotation.</title>
        <authorList>
            <consortium name="The Broad Institute Genomics Platform"/>
            <consortium name="The Broad Institute Genome Sequencing Center for Infectious Disease"/>
            <person name="Wu L."/>
            <person name="Ma J."/>
        </authorList>
    </citation>
    <scope>NUCLEOTIDE SEQUENCE [LARGE SCALE GENOMIC DNA]</scope>
    <source>
        <strain evidence="3">JCM 4738</strain>
    </source>
</reference>
<evidence type="ECO:0000259" key="1">
    <source>
        <dbReference type="PROSITE" id="PS51186"/>
    </source>
</evidence>
<dbReference type="Pfam" id="PF00583">
    <property type="entry name" value="Acetyltransf_1"/>
    <property type="match status" value="1"/>
</dbReference>
<dbReference type="SUPFAM" id="SSF55729">
    <property type="entry name" value="Acyl-CoA N-acyltransferases (Nat)"/>
    <property type="match status" value="1"/>
</dbReference>
<sequence>MEIRPISEQEAKEIKDWAYPPPYDFYNMNGEGELHGYEVIYENGHLVGFFCTGEEARVPAGYGAGAYPEEEGIIDIGLGMNPERADRGGGMAFLSFILDHLRTTRSPASFRLTVADFNERAIRLYRKAGFRESGAFSRENTRFLVMVKKEI</sequence>
<organism evidence="2 3">
    <name type="scientific">Bhargavaea changchunensis</name>
    <dbReference type="NCBI Taxonomy" id="2134037"/>
    <lineage>
        <taxon>Bacteria</taxon>
        <taxon>Bacillati</taxon>
        <taxon>Bacillota</taxon>
        <taxon>Bacilli</taxon>
        <taxon>Bacillales</taxon>
        <taxon>Caryophanaceae</taxon>
        <taxon>Bhargavaea</taxon>
    </lineage>
</organism>
<dbReference type="EMBL" id="JBHTCT010000034">
    <property type="protein sequence ID" value="MFC7365826.1"/>
    <property type="molecule type" value="Genomic_DNA"/>
</dbReference>
<feature type="domain" description="N-acetyltransferase" evidence="1">
    <location>
        <begin position="1"/>
        <end position="151"/>
    </location>
</feature>
<dbReference type="Gene3D" id="3.40.630.30">
    <property type="match status" value="1"/>
</dbReference>
<dbReference type="GO" id="GO:0016746">
    <property type="term" value="F:acyltransferase activity"/>
    <property type="evidence" value="ECO:0007669"/>
    <property type="project" value="UniProtKB-KW"/>
</dbReference>
<dbReference type="RefSeq" id="WP_157294938.1">
    <property type="nucleotide sequence ID" value="NZ_JBHTCT010000034.1"/>
</dbReference>
<evidence type="ECO:0000313" key="3">
    <source>
        <dbReference type="Proteomes" id="UP001596483"/>
    </source>
</evidence>
<proteinExistence type="predicted"/>
<dbReference type="Proteomes" id="UP001596483">
    <property type="component" value="Unassembled WGS sequence"/>
</dbReference>
<dbReference type="InterPro" id="IPR016181">
    <property type="entry name" value="Acyl_CoA_acyltransferase"/>
</dbReference>
<dbReference type="EC" id="2.3.1.-" evidence="2"/>
<evidence type="ECO:0000313" key="2">
    <source>
        <dbReference type="EMBL" id="MFC7365826.1"/>
    </source>
</evidence>
<keyword evidence="3" id="KW-1185">Reference proteome</keyword>
<protein>
    <submittedName>
        <fullName evidence="2">GNAT family N-acetyltransferase</fullName>
        <ecNumber evidence="2">2.3.1.-</ecNumber>
    </submittedName>
</protein>
<keyword evidence="2" id="KW-0012">Acyltransferase</keyword>
<keyword evidence="2" id="KW-0808">Transferase</keyword>
<dbReference type="InterPro" id="IPR000182">
    <property type="entry name" value="GNAT_dom"/>
</dbReference>
<dbReference type="PROSITE" id="PS51186">
    <property type="entry name" value="GNAT"/>
    <property type="match status" value="1"/>
</dbReference>